<evidence type="ECO:0000259" key="18">
    <source>
        <dbReference type="Pfam" id="PF05199"/>
    </source>
</evidence>
<evidence type="ECO:0000256" key="1">
    <source>
        <dbReference type="ARBA" id="ARBA00001974"/>
    </source>
</evidence>
<dbReference type="InterPro" id="IPR052542">
    <property type="entry name" value="Cholesterol_Oxidase"/>
</dbReference>
<dbReference type="Proteomes" id="UP000295818">
    <property type="component" value="Unassembled WGS sequence"/>
</dbReference>
<keyword evidence="8" id="KW-1207">Sterol metabolism</keyword>
<keyword evidence="7" id="KW-0443">Lipid metabolism</keyword>
<feature type="domain" description="Glucose-methanol-choline oxidoreductase C-terminal" evidence="18">
    <location>
        <begin position="455"/>
        <end position="509"/>
    </location>
</feature>
<evidence type="ECO:0000256" key="5">
    <source>
        <dbReference type="ARBA" id="ARBA00022827"/>
    </source>
</evidence>
<evidence type="ECO:0000256" key="6">
    <source>
        <dbReference type="ARBA" id="ARBA00023002"/>
    </source>
</evidence>
<evidence type="ECO:0000256" key="13">
    <source>
        <dbReference type="ARBA" id="ARBA00049723"/>
    </source>
</evidence>
<accession>A0ABY2BI15</accession>
<evidence type="ECO:0000313" key="20">
    <source>
        <dbReference type="Proteomes" id="UP000295818"/>
    </source>
</evidence>
<evidence type="ECO:0000256" key="15">
    <source>
        <dbReference type="ARBA" id="ARBA00049778"/>
    </source>
</evidence>
<sequence>MSFDHDVVIIGSGFGGSVSALRLVEKGYDVAVLEAGARFEDAGFAKNSWDKNKFLFAPKLGWYGIQRISAVRDVIILSGAGVGGGSLVYANTLYEPLPAFYSDRQWAHITDWKAELAPYYDQAKRMLGVTTYPGFTPADEVMKQVADDLGVGDTFHPTPVGVFFGEPGVDVDDPYFGGAGPRRTGCIDCGECMTGCRHNAKNTLTKNYLYLAEKAGAEVYPMTTVTSVEPLPGGGYAIETRRTSNRKQTRRFTAQQVVFAASALGTAKLLHRLRDEGKLPNLSDRLGVLTRTNSESLLGAIARDRSVDYTRGVAITSSFHPDEITHIEPVRYGRGSNAMSLLQTVLTDGDGDKPRWRTWLRELGVQRKNLRRLYDLKHWSERTVIALVMQTADNSITTFGKRDRLGRWRLTSKQGHGAPNPSWIPVGNEVVRRMAKIMGGTPGGTIGEPFNVPMTAHFIGGCAIGDSAGTGVVDPYHRVYGYEGLHIMDGSTISANLGVNPSLTITAQAERALSFWPNKGEEDARPALGSEYRRVTPVTPVRPVVPAEAPGALRLPIVEITNRTATKQAVTEP</sequence>
<evidence type="ECO:0000256" key="12">
    <source>
        <dbReference type="ARBA" id="ARBA00049645"/>
    </source>
</evidence>
<dbReference type="InterPro" id="IPR036188">
    <property type="entry name" value="FAD/NAD-bd_sf"/>
</dbReference>
<keyword evidence="3" id="KW-0153">Cholesterol metabolism</keyword>
<dbReference type="PANTHER" id="PTHR47470">
    <property type="entry name" value="CHOLESTEROL OXIDASE"/>
    <property type="match status" value="1"/>
</dbReference>
<comment type="cofactor">
    <cofactor evidence="1">
        <name>FAD</name>
        <dbReference type="ChEBI" id="CHEBI:57692"/>
    </cofactor>
</comment>
<dbReference type="EC" id="5.3.3.1" evidence="11"/>
<evidence type="ECO:0000259" key="17">
    <source>
        <dbReference type="Pfam" id="PF00890"/>
    </source>
</evidence>
<keyword evidence="4" id="KW-0285">Flavoprotein</keyword>
<evidence type="ECO:0000256" key="11">
    <source>
        <dbReference type="ARBA" id="ARBA00038856"/>
    </source>
</evidence>
<dbReference type="EC" id="1.1.3.6" evidence="13"/>
<evidence type="ECO:0000256" key="4">
    <source>
        <dbReference type="ARBA" id="ARBA00022630"/>
    </source>
</evidence>
<dbReference type="Pfam" id="PF00732">
    <property type="entry name" value="GMC_oxred_N"/>
    <property type="match status" value="1"/>
</dbReference>
<evidence type="ECO:0000259" key="16">
    <source>
        <dbReference type="Pfam" id="PF00732"/>
    </source>
</evidence>
<dbReference type="InterPro" id="IPR003953">
    <property type="entry name" value="FAD-dep_OxRdtase_2_FAD-bd"/>
</dbReference>
<proteinExistence type="inferred from homology"/>
<comment type="caution">
    <text evidence="19">The sequence shown here is derived from an EMBL/GenBank/DDBJ whole genome shotgun (WGS) entry which is preliminary data.</text>
</comment>
<evidence type="ECO:0000256" key="14">
    <source>
        <dbReference type="ARBA" id="ARBA00049744"/>
    </source>
</evidence>
<keyword evidence="9" id="KW-0753">Steroid metabolism</keyword>
<feature type="domain" description="FAD-dependent oxidoreductase 2 FAD-binding" evidence="17">
    <location>
        <begin position="6"/>
        <end position="39"/>
    </location>
</feature>
<comment type="pathway">
    <text evidence="12">Steroid metabolism; cholesterol degradation.</text>
</comment>
<keyword evidence="5" id="KW-0274">FAD</keyword>
<dbReference type="Pfam" id="PF00890">
    <property type="entry name" value="FAD_binding_2"/>
    <property type="match status" value="1"/>
</dbReference>
<evidence type="ECO:0000256" key="8">
    <source>
        <dbReference type="ARBA" id="ARBA00023166"/>
    </source>
</evidence>
<name>A0ABY2BI15_9ACTN</name>
<dbReference type="SUPFAM" id="SSF51905">
    <property type="entry name" value="FAD/NAD(P)-binding domain"/>
    <property type="match status" value="1"/>
</dbReference>
<dbReference type="EMBL" id="SLWM01000008">
    <property type="protein sequence ID" value="TCO20953.1"/>
    <property type="molecule type" value="Genomic_DNA"/>
</dbReference>
<protein>
    <recommendedName>
        <fullName evidence="14">Cholesterol oxidase</fullName>
        <ecNumber evidence="13">1.1.3.6</ecNumber>
        <ecNumber evidence="11">5.3.3.1</ecNumber>
    </recommendedName>
    <alternativeName>
        <fullName evidence="15">Cholesterol isomerase</fullName>
    </alternativeName>
</protein>
<dbReference type="PRINTS" id="PR00411">
    <property type="entry name" value="PNDRDTASEI"/>
</dbReference>
<dbReference type="Pfam" id="PF05199">
    <property type="entry name" value="GMC_oxred_C"/>
    <property type="match status" value="1"/>
</dbReference>
<evidence type="ECO:0000313" key="19">
    <source>
        <dbReference type="EMBL" id="TCO20953.1"/>
    </source>
</evidence>
<keyword evidence="10" id="KW-0413">Isomerase</keyword>
<dbReference type="InterPro" id="IPR007867">
    <property type="entry name" value="GMC_OxRtase_C"/>
</dbReference>
<evidence type="ECO:0000256" key="9">
    <source>
        <dbReference type="ARBA" id="ARBA00023221"/>
    </source>
</evidence>
<organism evidence="19 20">
    <name type="scientific">Kribbella orskensis</name>
    <dbReference type="NCBI Taxonomy" id="2512216"/>
    <lineage>
        <taxon>Bacteria</taxon>
        <taxon>Bacillati</taxon>
        <taxon>Actinomycetota</taxon>
        <taxon>Actinomycetes</taxon>
        <taxon>Propionibacteriales</taxon>
        <taxon>Kribbellaceae</taxon>
        <taxon>Kribbella</taxon>
    </lineage>
</organism>
<keyword evidence="20" id="KW-1185">Reference proteome</keyword>
<keyword evidence="6" id="KW-0560">Oxidoreductase</keyword>
<dbReference type="Gene3D" id="3.50.50.60">
    <property type="entry name" value="FAD/NAD(P)-binding domain"/>
    <property type="match status" value="3"/>
</dbReference>
<evidence type="ECO:0000256" key="3">
    <source>
        <dbReference type="ARBA" id="ARBA00022548"/>
    </source>
</evidence>
<comment type="similarity">
    <text evidence="2">Belongs to the GMC oxidoreductase family.</text>
</comment>
<evidence type="ECO:0000256" key="2">
    <source>
        <dbReference type="ARBA" id="ARBA00010790"/>
    </source>
</evidence>
<evidence type="ECO:0000256" key="10">
    <source>
        <dbReference type="ARBA" id="ARBA00023235"/>
    </source>
</evidence>
<feature type="domain" description="Glucose-methanol-choline oxidoreductase N-terminal" evidence="16">
    <location>
        <begin position="185"/>
        <end position="272"/>
    </location>
</feature>
<dbReference type="PANTHER" id="PTHR47470:SF1">
    <property type="entry name" value="FAD-DEPENDENT OXIDOREDUCTASE 2 FAD BINDING DOMAIN-CONTAINING PROTEIN"/>
    <property type="match status" value="1"/>
</dbReference>
<evidence type="ECO:0000256" key="7">
    <source>
        <dbReference type="ARBA" id="ARBA00023098"/>
    </source>
</evidence>
<dbReference type="InterPro" id="IPR000172">
    <property type="entry name" value="GMC_OxRdtase_N"/>
</dbReference>
<dbReference type="RefSeq" id="WP_132190714.1">
    <property type="nucleotide sequence ID" value="NZ_SLWM01000008.1"/>
</dbReference>
<gene>
    <name evidence="19" type="ORF">EV644_108167</name>
</gene>
<reference evidence="19 20" key="1">
    <citation type="journal article" date="2015" name="Stand. Genomic Sci.">
        <title>Genomic Encyclopedia of Bacterial and Archaeal Type Strains, Phase III: the genomes of soil and plant-associated and newly described type strains.</title>
        <authorList>
            <person name="Whitman W.B."/>
            <person name="Woyke T."/>
            <person name="Klenk H.P."/>
            <person name="Zhou Y."/>
            <person name="Lilburn T.G."/>
            <person name="Beck B.J."/>
            <person name="De Vos P."/>
            <person name="Vandamme P."/>
            <person name="Eisen J.A."/>
            <person name="Garrity G."/>
            <person name="Hugenholtz P."/>
            <person name="Kyrpides N.C."/>
        </authorList>
    </citation>
    <scope>NUCLEOTIDE SEQUENCE [LARGE SCALE GENOMIC DNA]</scope>
    <source>
        <strain evidence="19 20">VKM Ac-2538</strain>
    </source>
</reference>